<keyword evidence="2 10" id="KW-1003">Cell membrane</keyword>
<evidence type="ECO:0000256" key="3">
    <source>
        <dbReference type="ARBA" id="ARBA00022692"/>
    </source>
</evidence>
<keyword evidence="4 10" id="KW-1133">Transmembrane helix</keyword>
<dbReference type="GO" id="GO:0046872">
    <property type="term" value="F:metal ion binding"/>
    <property type="evidence" value="ECO:0007669"/>
    <property type="project" value="UniProtKB-KW"/>
</dbReference>
<evidence type="ECO:0000256" key="8">
    <source>
        <dbReference type="ARBA" id="ARBA00035585"/>
    </source>
</evidence>
<reference evidence="12 14" key="1">
    <citation type="journal article" date="2019" name="Nat. Med.">
        <title>A library of human gut bacterial isolates paired with longitudinal multiomics data enables mechanistic microbiome research.</title>
        <authorList>
            <person name="Poyet M."/>
            <person name="Groussin M."/>
            <person name="Gibbons S.M."/>
            <person name="Avila-Pacheco J."/>
            <person name="Jiang X."/>
            <person name="Kearney S.M."/>
            <person name="Perrotta A.R."/>
            <person name="Berdy B."/>
            <person name="Zhao S."/>
            <person name="Lieberman T.D."/>
            <person name="Swanson P.K."/>
            <person name="Smith M."/>
            <person name="Roesemann S."/>
            <person name="Alexander J.E."/>
            <person name="Rich S.A."/>
            <person name="Livny J."/>
            <person name="Vlamakis H."/>
            <person name="Clish C."/>
            <person name="Bullock K."/>
            <person name="Deik A."/>
            <person name="Scott J."/>
            <person name="Pierce K.A."/>
            <person name="Xavier R.J."/>
            <person name="Alm E.J."/>
        </authorList>
    </citation>
    <scope>NUCLEOTIDE SEQUENCE [LARGE SCALE GENOMIC DNA]</scope>
    <source>
        <strain evidence="12 14">BIOML-A2</strain>
    </source>
</reference>
<evidence type="ECO:0000313" key="13">
    <source>
        <dbReference type="EMBL" id="VYT14729.1"/>
    </source>
</evidence>
<dbReference type="AlphaFoldDB" id="A0A6N2UBH9"/>
<proteinExistence type="inferred from homology"/>
<evidence type="ECO:0000256" key="10">
    <source>
        <dbReference type="HAMAP-Rule" id="MF_00454"/>
    </source>
</evidence>
<feature type="compositionally biased region" description="Low complexity" evidence="11">
    <location>
        <begin position="291"/>
        <end position="301"/>
    </location>
</feature>
<feature type="transmembrane region" description="Helical" evidence="10">
    <location>
        <begin position="182"/>
        <end position="207"/>
    </location>
</feature>
<evidence type="ECO:0000256" key="1">
    <source>
        <dbReference type="ARBA" id="ARBA00004651"/>
    </source>
</evidence>
<dbReference type="EMBL" id="CACRSP010000009">
    <property type="protein sequence ID" value="VYT14729.1"/>
    <property type="molecule type" value="Genomic_DNA"/>
</dbReference>
<keyword evidence="10" id="KW-0915">Sodium</keyword>
<comment type="activity regulation">
    <text evidence="10">Na(+) is not transported, but it plays an essential structural role and its presence is essential for fluoride channel function.</text>
</comment>
<feature type="region of interest" description="Disordered" evidence="11">
    <location>
        <begin position="291"/>
        <end position="346"/>
    </location>
</feature>
<dbReference type="GO" id="GO:0140114">
    <property type="term" value="P:cellular detoxification of fluoride"/>
    <property type="evidence" value="ECO:0007669"/>
    <property type="project" value="UniProtKB-UniRule"/>
</dbReference>
<evidence type="ECO:0000256" key="5">
    <source>
        <dbReference type="ARBA" id="ARBA00023136"/>
    </source>
</evidence>
<dbReference type="Pfam" id="PF02537">
    <property type="entry name" value="CRCB"/>
    <property type="match status" value="1"/>
</dbReference>
<comment type="similarity">
    <text evidence="7 10">Belongs to the fluoride channel Fluc/FEX (TC 1.A.43) family.</text>
</comment>
<protein>
    <recommendedName>
        <fullName evidence="10">Fluoride-specific ion channel FluC</fullName>
    </recommendedName>
</protein>
<comment type="subcellular location">
    <subcellularLocation>
        <location evidence="1 10">Cell membrane</location>
        <topology evidence="1 10">Multi-pass membrane protein</topology>
    </subcellularLocation>
</comment>
<feature type="region of interest" description="Disordered" evidence="11">
    <location>
        <begin position="220"/>
        <end position="248"/>
    </location>
</feature>
<keyword evidence="10" id="KW-0813">Transport</keyword>
<accession>A0A6N2UBH9</accession>
<evidence type="ECO:0000313" key="14">
    <source>
        <dbReference type="Proteomes" id="UP000429211"/>
    </source>
</evidence>
<evidence type="ECO:0000256" key="4">
    <source>
        <dbReference type="ARBA" id="ARBA00022989"/>
    </source>
</evidence>
<evidence type="ECO:0000313" key="12">
    <source>
        <dbReference type="EMBL" id="KAB7461660.1"/>
    </source>
</evidence>
<feature type="region of interest" description="Disordered" evidence="11">
    <location>
        <begin position="1"/>
        <end position="34"/>
    </location>
</feature>
<dbReference type="PANTHER" id="PTHR28259:SF1">
    <property type="entry name" value="FLUORIDE EXPORT PROTEIN 1-RELATED"/>
    <property type="match status" value="1"/>
</dbReference>
<feature type="transmembrane region" description="Helical" evidence="10">
    <location>
        <begin position="116"/>
        <end position="139"/>
    </location>
</feature>
<keyword evidence="5 10" id="KW-0472">Membrane</keyword>
<dbReference type="RefSeq" id="WP_129879557.1">
    <property type="nucleotide sequence ID" value="NZ_CACRSP010000009.1"/>
</dbReference>
<keyword evidence="3 10" id="KW-0812">Transmembrane</keyword>
<dbReference type="GO" id="GO:0005886">
    <property type="term" value="C:plasma membrane"/>
    <property type="evidence" value="ECO:0007669"/>
    <property type="project" value="UniProtKB-SubCell"/>
</dbReference>
<evidence type="ECO:0000256" key="6">
    <source>
        <dbReference type="ARBA" id="ARBA00023303"/>
    </source>
</evidence>
<evidence type="ECO:0000256" key="11">
    <source>
        <dbReference type="SAM" id="MobiDB-lite"/>
    </source>
</evidence>
<keyword evidence="10" id="KW-0406">Ion transport</keyword>
<keyword evidence="6 10" id="KW-0407">Ion channel</keyword>
<evidence type="ECO:0000256" key="9">
    <source>
        <dbReference type="ARBA" id="ARBA00049940"/>
    </source>
</evidence>
<dbReference type="Proteomes" id="UP000429211">
    <property type="component" value="Unassembled WGS sequence"/>
</dbReference>
<comment type="catalytic activity">
    <reaction evidence="8">
        <text>fluoride(in) = fluoride(out)</text>
        <dbReference type="Rhea" id="RHEA:76159"/>
        <dbReference type="ChEBI" id="CHEBI:17051"/>
    </reaction>
    <physiologicalReaction direction="left-to-right" evidence="8">
        <dbReference type="Rhea" id="RHEA:76160"/>
    </physiologicalReaction>
</comment>
<dbReference type="HAMAP" id="MF_00454">
    <property type="entry name" value="FluC"/>
    <property type="match status" value="1"/>
</dbReference>
<name>A0A6N2UBH9_9BIFI</name>
<feature type="binding site" evidence="10">
    <location>
        <position position="160"/>
    </location>
    <ligand>
        <name>Na(+)</name>
        <dbReference type="ChEBI" id="CHEBI:29101"/>
        <note>structural</note>
    </ligand>
</feature>
<feature type="transmembrane region" description="Helical" evidence="10">
    <location>
        <begin position="151"/>
        <end position="170"/>
    </location>
</feature>
<organism evidence="13">
    <name type="scientific">Bifidobacterium dentium</name>
    <dbReference type="NCBI Taxonomy" id="1689"/>
    <lineage>
        <taxon>Bacteria</taxon>
        <taxon>Bacillati</taxon>
        <taxon>Actinomycetota</taxon>
        <taxon>Actinomycetes</taxon>
        <taxon>Bifidobacteriales</taxon>
        <taxon>Bifidobacteriaceae</taxon>
        <taxon>Bifidobacterium</taxon>
    </lineage>
</organism>
<evidence type="ECO:0000256" key="2">
    <source>
        <dbReference type="ARBA" id="ARBA00022475"/>
    </source>
</evidence>
<dbReference type="EMBL" id="WDPD01000003">
    <property type="protein sequence ID" value="KAB7461660.1"/>
    <property type="molecule type" value="Genomic_DNA"/>
</dbReference>
<feature type="binding site" evidence="10">
    <location>
        <position position="157"/>
    </location>
    <ligand>
        <name>Na(+)</name>
        <dbReference type="ChEBI" id="CHEBI:29101"/>
        <note>structural</note>
    </ligand>
</feature>
<reference evidence="13" key="2">
    <citation type="submission" date="2019-11" db="EMBL/GenBank/DDBJ databases">
        <authorList>
            <person name="Feng L."/>
        </authorList>
    </citation>
    <scope>NUCLEOTIDE SEQUENCE</scope>
    <source>
        <strain evidence="13">BdentiumLFYP24</strain>
    </source>
</reference>
<dbReference type="InterPro" id="IPR003691">
    <property type="entry name" value="FluC"/>
</dbReference>
<dbReference type="PANTHER" id="PTHR28259">
    <property type="entry name" value="FLUORIDE EXPORT PROTEIN 1-RELATED"/>
    <property type="match status" value="1"/>
</dbReference>
<evidence type="ECO:0000256" key="7">
    <source>
        <dbReference type="ARBA" id="ARBA00035120"/>
    </source>
</evidence>
<feature type="transmembrane region" description="Helical" evidence="10">
    <location>
        <begin position="76"/>
        <end position="96"/>
    </location>
</feature>
<keyword evidence="10" id="KW-0479">Metal-binding</keyword>
<dbReference type="GO" id="GO:0062054">
    <property type="term" value="F:fluoride channel activity"/>
    <property type="evidence" value="ECO:0007669"/>
    <property type="project" value="UniProtKB-UniRule"/>
</dbReference>
<sequence>MESQTRGPLHGGQADDEPKPPRWLGAGEDPNPATQAISVVEAANADAQPQGAAAASNPPQIPLAPLKRVQARFNPLADGLMYLVVFVGGFVGVGLRRVLDEMMPAAEGQPFVPGTFVSNMLACFLFAMLVEYMAVASWWPRRMRQIASRGIGLGMLGGLSTMSGLMLETMEGMSTHHVTGALLYLAISFVGGMIASVAGLGIMQLLLARRTRRAVREALRLSDSGESDKQGADRHSRLSDSPESDSLTMRKGLAEGYTQVKVADMAHSAAQAALEAAAAAQAAATTAARAAQSESVESQESPGLAELADATRRNSPVPSVNPPSFEPKPITAEIPLVADPTTGEVR</sequence>
<gene>
    <name evidence="10" type="primary">fluC</name>
    <name evidence="10" type="synonym">crcB</name>
    <name evidence="13" type="ORF">BDLFYP24_00274</name>
    <name evidence="12" type="ORF">GBB04_04190</name>
</gene>
<feature type="compositionally biased region" description="Basic and acidic residues" evidence="11">
    <location>
        <begin position="226"/>
        <end position="240"/>
    </location>
</feature>
<comment type="function">
    <text evidence="9 10">Fluoride-specific ion channel. Important for reducing fluoride concentration in the cell, thus reducing its toxicity.</text>
</comment>